<dbReference type="RefSeq" id="WP_407988707.1">
    <property type="nucleotide sequence ID" value="NZ_AP035881.2"/>
</dbReference>
<name>A0AB33JY74_9ACTN</name>
<evidence type="ECO:0000256" key="1">
    <source>
        <dbReference type="SAM" id="Phobius"/>
    </source>
</evidence>
<reference evidence="2" key="1">
    <citation type="submission" date="2024-07" db="EMBL/GenBank/DDBJ databases">
        <title>Complete genome sequences of cellulolytic bacteria, Kitasatospora sp. CMC57 and Streptomyces sp. CMC78, isolated from Japanese agricultural soil.</title>
        <authorList>
            <person name="Hashimoto T."/>
            <person name="Ito M."/>
            <person name="Iwamoto M."/>
            <person name="Fukahori D."/>
            <person name="Shoda T."/>
            <person name="Sakoda M."/>
            <person name="Morohoshi T."/>
            <person name="Mitsuboshi M."/>
            <person name="Nishizawa T."/>
        </authorList>
    </citation>
    <scope>NUCLEOTIDE SEQUENCE</scope>
    <source>
        <strain evidence="2">CMC57</strain>
    </source>
</reference>
<dbReference type="AlphaFoldDB" id="A0AB33JY74"/>
<accession>A0AB33JY74</accession>
<sequence>MDSGRTTVAPARYGKRGDREADRRLRIAGLVCGVLGLALVGWLGVSYVAKGSVMNGLMPGFQVVSAEAMQVQLSVVKEDGTAGVCTVRAQSEDGGVVGLHDFPIPAAGSHYDEVVTLRTTARATAAELLGCAPAK</sequence>
<protein>
    <submittedName>
        <fullName evidence="2">DUF4307 domain-containing protein</fullName>
    </submittedName>
</protein>
<dbReference type="EMBL" id="AP035881">
    <property type="protein sequence ID" value="BFP46289.1"/>
    <property type="molecule type" value="Genomic_DNA"/>
</dbReference>
<keyword evidence="1" id="KW-0812">Transmembrane</keyword>
<dbReference type="Pfam" id="PF14155">
    <property type="entry name" value="DUF4307"/>
    <property type="match status" value="1"/>
</dbReference>
<feature type="transmembrane region" description="Helical" evidence="1">
    <location>
        <begin position="25"/>
        <end position="49"/>
    </location>
</feature>
<organism evidence="2">
    <name type="scientific">Kitasatospora sp. CMC57</name>
    <dbReference type="NCBI Taxonomy" id="3231513"/>
    <lineage>
        <taxon>Bacteria</taxon>
        <taxon>Bacillati</taxon>
        <taxon>Actinomycetota</taxon>
        <taxon>Actinomycetes</taxon>
        <taxon>Kitasatosporales</taxon>
        <taxon>Streptomycetaceae</taxon>
        <taxon>Kitasatospora</taxon>
    </lineage>
</organism>
<evidence type="ECO:0000313" key="2">
    <source>
        <dbReference type="EMBL" id="BFP46289.1"/>
    </source>
</evidence>
<dbReference type="InterPro" id="IPR025443">
    <property type="entry name" value="DUF4307"/>
</dbReference>
<gene>
    <name evidence="2" type="ORF">KCMC57_26570</name>
</gene>
<proteinExistence type="predicted"/>
<keyword evidence="1" id="KW-0472">Membrane</keyword>
<keyword evidence="1" id="KW-1133">Transmembrane helix</keyword>